<accession>A0A1A8UPF6</accession>
<dbReference type="EMBL" id="HAEJ01009034">
    <property type="protein sequence ID" value="SBS49491.1"/>
    <property type="molecule type" value="Transcribed_RNA"/>
</dbReference>
<keyword evidence="1" id="KW-0418">Kinase</keyword>
<proteinExistence type="predicted"/>
<reference evidence="1" key="1">
    <citation type="submission" date="2016-05" db="EMBL/GenBank/DDBJ databases">
        <authorList>
            <person name="Lavstsen T."/>
            <person name="Jespersen J.S."/>
        </authorList>
    </citation>
    <scope>NUCLEOTIDE SEQUENCE</scope>
    <source>
        <tissue evidence="1">Brain</tissue>
    </source>
</reference>
<organism evidence="1">
    <name type="scientific">Nothobranchius furzeri</name>
    <name type="common">Turquoise killifish</name>
    <dbReference type="NCBI Taxonomy" id="105023"/>
    <lineage>
        <taxon>Eukaryota</taxon>
        <taxon>Metazoa</taxon>
        <taxon>Chordata</taxon>
        <taxon>Craniata</taxon>
        <taxon>Vertebrata</taxon>
        <taxon>Euteleostomi</taxon>
        <taxon>Actinopterygii</taxon>
        <taxon>Neopterygii</taxon>
        <taxon>Teleostei</taxon>
        <taxon>Neoteleostei</taxon>
        <taxon>Acanthomorphata</taxon>
        <taxon>Ovalentaria</taxon>
        <taxon>Atherinomorphae</taxon>
        <taxon>Cyprinodontiformes</taxon>
        <taxon>Nothobranchiidae</taxon>
        <taxon>Nothobranchius</taxon>
    </lineage>
</organism>
<sequence length="33" mass="3523">LTHRGSVCLQGQLAEARKTNSPLSKHSCASQTL</sequence>
<protein>
    <submittedName>
        <fullName evidence="1">Ribosomal protein S6 kinase b, polypeptide 1b</fullName>
    </submittedName>
</protein>
<feature type="non-terminal residue" evidence="1">
    <location>
        <position position="1"/>
    </location>
</feature>
<dbReference type="AlphaFoldDB" id="A0A1A8UPF6"/>
<dbReference type="GO" id="GO:0016301">
    <property type="term" value="F:kinase activity"/>
    <property type="evidence" value="ECO:0007669"/>
    <property type="project" value="UniProtKB-KW"/>
</dbReference>
<evidence type="ECO:0000313" key="1">
    <source>
        <dbReference type="EMBL" id="SBS49491.1"/>
    </source>
</evidence>
<gene>
    <name evidence="1" type="primary">RPS6KB1B</name>
</gene>
<keyword evidence="1" id="KW-0808">Transferase</keyword>
<name>A0A1A8UPF6_NOTFU</name>
<feature type="non-terminal residue" evidence="1">
    <location>
        <position position="33"/>
    </location>
</feature>
<reference evidence="1" key="2">
    <citation type="submission" date="2016-06" db="EMBL/GenBank/DDBJ databases">
        <title>The genome of a short-lived fish provides insights into sex chromosome evolution and the genetic control of aging.</title>
        <authorList>
            <person name="Reichwald K."/>
            <person name="Felder M."/>
            <person name="Petzold A."/>
            <person name="Koch P."/>
            <person name="Groth M."/>
            <person name="Platzer M."/>
        </authorList>
    </citation>
    <scope>NUCLEOTIDE SEQUENCE</scope>
    <source>
        <tissue evidence="1">Brain</tissue>
    </source>
</reference>